<keyword evidence="1" id="KW-0472">Membrane</keyword>
<reference evidence="2" key="1">
    <citation type="submission" date="2022-10" db="EMBL/GenBank/DDBJ databases">
        <title>The complete genomes of actinobacterial strains from the NBC collection.</title>
        <authorList>
            <person name="Joergensen T.S."/>
            <person name="Alvarez Arevalo M."/>
            <person name="Sterndorff E.B."/>
            <person name="Faurdal D."/>
            <person name="Vuksanovic O."/>
            <person name="Mourched A.-S."/>
            <person name="Charusanti P."/>
            <person name="Shaw S."/>
            <person name="Blin K."/>
            <person name="Weber T."/>
        </authorList>
    </citation>
    <scope>NUCLEOTIDE SEQUENCE</scope>
    <source>
        <strain evidence="2">NBC_00060</strain>
    </source>
</reference>
<protein>
    <submittedName>
        <fullName evidence="2">Uncharacterized protein</fullName>
    </submittedName>
</protein>
<feature type="transmembrane region" description="Helical" evidence="1">
    <location>
        <begin position="68"/>
        <end position="86"/>
    </location>
</feature>
<evidence type="ECO:0000256" key="1">
    <source>
        <dbReference type="SAM" id="Phobius"/>
    </source>
</evidence>
<keyword evidence="1" id="KW-1133">Transmembrane helix</keyword>
<dbReference type="EMBL" id="CP108253">
    <property type="protein sequence ID" value="WTU38822.1"/>
    <property type="molecule type" value="Genomic_DNA"/>
</dbReference>
<gene>
    <name evidence="2" type="ORF">OHV25_04175</name>
</gene>
<evidence type="ECO:0000313" key="2">
    <source>
        <dbReference type="EMBL" id="WTU38822.1"/>
    </source>
</evidence>
<dbReference type="AlphaFoldDB" id="A0AAU2GSL1"/>
<name>A0AAU2GSL1_9ACTN</name>
<keyword evidence="1" id="KW-0812">Transmembrane</keyword>
<proteinExistence type="predicted"/>
<accession>A0AAU2GSL1</accession>
<organism evidence="2">
    <name type="scientific">Streptomyces sp. NBC_00060</name>
    <dbReference type="NCBI Taxonomy" id="2975636"/>
    <lineage>
        <taxon>Bacteria</taxon>
        <taxon>Bacillati</taxon>
        <taxon>Actinomycetota</taxon>
        <taxon>Actinomycetes</taxon>
        <taxon>Kitasatosporales</taxon>
        <taxon>Streptomycetaceae</taxon>
        <taxon>Streptomyces</taxon>
    </lineage>
</organism>
<sequence>MDRDAAQGPETAHRAELTGAYWLSTPARPGLDCEWCTRLREADQRALRRAGASGTGWESDRMSPARTAMMSLALVTIVLAMAMTAAHL</sequence>